<evidence type="ECO:0000313" key="6">
    <source>
        <dbReference type="EMBL" id="KAE8008065.1"/>
    </source>
</evidence>
<evidence type="ECO:0000256" key="2">
    <source>
        <dbReference type="ARBA" id="ARBA00022845"/>
    </source>
</evidence>
<dbReference type="SMART" id="SM00025">
    <property type="entry name" value="Pumilio"/>
    <property type="match status" value="5"/>
</dbReference>
<proteinExistence type="predicted"/>
<keyword evidence="3" id="KW-0694">RNA-binding</keyword>
<keyword evidence="7" id="KW-1185">Reference proteome</keyword>
<name>A0A5N6QLS6_9ROSI</name>
<evidence type="ECO:0000259" key="5">
    <source>
        <dbReference type="PROSITE" id="PS50303"/>
    </source>
</evidence>
<feature type="domain" description="PUM-HD" evidence="5">
    <location>
        <begin position="170"/>
        <end position="523"/>
    </location>
</feature>
<keyword evidence="2" id="KW-0810">Translation regulation</keyword>
<reference evidence="6 7" key="1">
    <citation type="submission" date="2019-06" db="EMBL/GenBank/DDBJ databases">
        <title>A chromosomal-level reference genome of Carpinus fangiana (Coryloideae, Betulaceae).</title>
        <authorList>
            <person name="Yang X."/>
            <person name="Wang Z."/>
            <person name="Zhang L."/>
            <person name="Hao G."/>
            <person name="Liu J."/>
            <person name="Yang Y."/>
        </authorList>
    </citation>
    <scope>NUCLEOTIDE SEQUENCE [LARGE SCALE GENOMIC DNA]</scope>
    <source>
        <strain evidence="6">Cfa_2016G</strain>
        <tissue evidence="6">Leaf</tissue>
    </source>
</reference>
<dbReference type="Proteomes" id="UP000327013">
    <property type="component" value="Chromosome 2"/>
</dbReference>
<sequence length="527" mass="59517">MGEYWSEAEDEEKLSWRWSQNPNIVPSSTSPENHNIFAANLLSGNRLSQNPRVLRLENHQTSQHQNPFTENIYFQKPLHPGGYFGQDPMNQPEQSLEAKLRLLNLLTPPPHRSQFLQAPPATLGNAGGGSMLGNICNNNYMMGGGISLSSYHEQYLQKPRYHKDCLQTRRIHSAVRGQRGGDYMSNTFGLFNQPYSSSCSFARNYPNGDAASSSFDDHDHHQCRSSIKFEVRMPGETDEMDRLYNSMLYDNCDCNILKICDESDQKKITRILRSLITNERKFKRICTDSNGSRSMQKLLDYLKTPEQVALLISALRNLTYILTKCSGGQFLLARCFCLFPEEFNKHLLNEVVENCVDIATDKVGCCTLYKCIDYAGGEVKQRLVAKIAANALFLASHPYGNFVVQHILGLRMPHVLADVVARLEGSFLALSMDKSGSHVVEKCMREFGEEHSTRIIQELISSPSYLFLNFLQDKFGNYVAQSALTISKGAIHQALVRHIEHHSKFLESHPCGKMVLARARGGNKHRG</sequence>
<protein>
    <recommendedName>
        <fullName evidence="5">PUM-HD domain-containing protein</fullName>
    </recommendedName>
</protein>
<feature type="repeat" description="Pumilio" evidence="4">
    <location>
        <begin position="386"/>
        <end position="421"/>
    </location>
</feature>
<dbReference type="InterPro" id="IPR011989">
    <property type="entry name" value="ARM-like"/>
</dbReference>
<dbReference type="SUPFAM" id="SSF48371">
    <property type="entry name" value="ARM repeat"/>
    <property type="match status" value="1"/>
</dbReference>
<dbReference type="AlphaFoldDB" id="A0A5N6QLS6"/>
<feature type="repeat" description="Pumilio" evidence="4">
    <location>
        <begin position="274"/>
        <end position="313"/>
    </location>
</feature>
<evidence type="ECO:0000256" key="4">
    <source>
        <dbReference type="PROSITE-ProRule" id="PRU00317"/>
    </source>
</evidence>
<organism evidence="6 7">
    <name type="scientific">Carpinus fangiana</name>
    <dbReference type="NCBI Taxonomy" id="176857"/>
    <lineage>
        <taxon>Eukaryota</taxon>
        <taxon>Viridiplantae</taxon>
        <taxon>Streptophyta</taxon>
        <taxon>Embryophyta</taxon>
        <taxon>Tracheophyta</taxon>
        <taxon>Spermatophyta</taxon>
        <taxon>Magnoliopsida</taxon>
        <taxon>eudicotyledons</taxon>
        <taxon>Gunneridae</taxon>
        <taxon>Pentapetalae</taxon>
        <taxon>rosids</taxon>
        <taxon>fabids</taxon>
        <taxon>Fagales</taxon>
        <taxon>Betulaceae</taxon>
        <taxon>Carpinus</taxon>
    </lineage>
</organism>
<dbReference type="InterPro" id="IPR033133">
    <property type="entry name" value="PUM-HD"/>
</dbReference>
<dbReference type="GO" id="GO:0006417">
    <property type="term" value="P:regulation of translation"/>
    <property type="evidence" value="ECO:0007669"/>
    <property type="project" value="UniProtKB-KW"/>
</dbReference>
<dbReference type="PANTHER" id="PTHR12537:SF129">
    <property type="entry name" value="PUMILIO HOMOLOG 15-LIKE"/>
    <property type="match status" value="1"/>
</dbReference>
<dbReference type="InterPro" id="IPR016024">
    <property type="entry name" value="ARM-type_fold"/>
</dbReference>
<gene>
    <name evidence="6" type="ORF">FH972_004612</name>
</gene>
<dbReference type="OrthoDB" id="668540at2759"/>
<dbReference type="InterPro" id="IPR001313">
    <property type="entry name" value="Pumilio_RNA-bd_rpt"/>
</dbReference>
<dbReference type="EMBL" id="CM017322">
    <property type="protein sequence ID" value="KAE8008065.1"/>
    <property type="molecule type" value="Genomic_DNA"/>
</dbReference>
<evidence type="ECO:0000313" key="7">
    <source>
        <dbReference type="Proteomes" id="UP000327013"/>
    </source>
</evidence>
<feature type="repeat" description="Pumilio" evidence="4">
    <location>
        <begin position="350"/>
        <end position="385"/>
    </location>
</feature>
<dbReference type="Gene3D" id="1.25.10.10">
    <property type="entry name" value="Leucine-rich Repeat Variant"/>
    <property type="match status" value="1"/>
</dbReference>
<evidence type="ECO:0000256" key="1">
    <source>
        <dbReference type="ARBA" id="ARBA00022737"/>
    </source>
</evidence>
<keyword evidence="1" id="KW-0677">Repeat</keyword>
<accession>A0A5N6QLS6</accession>
<dbReference type="PROSITE" id="PS50302">
    <property type="entry name" value="PUM"/>
    <property type="match status" value="4"/>
</dbReference>
<dbReference type="PROSITE" id="PS50303">
    <property type="entry name" value="PUM_HD"/>
    <property type="match status" value="1"/>
</dbReference>
<dbReference type="Pfam" id="PF00806">
    <property type="entry name" value="PUF"/>
    <property type="match status" value="5"/>
</dbReference>
<feature type="repeat" description="Pumilio" evidence="4">
    <location>
        <begin position="422"/>
        <end position="457"/>
    </location>
</feature>
<evidence type="ECO:0000256" key="3">
    <source>
        <dbReference type="ARBA" id="ARBA00022884"/>
    </source>
</evidence>
<dbReference type="GO" id="GO:0003729">
    <property type="term" value="F:mRNA binding"/>
    <property type="evidence" value="ECO:0007669"/>
    <property type="project" value="TreeGrafter"/>
</dbReference>
<dbReference type="GO" id="GO:0005737">
    <property type="term" value="C:cytoplasm"/>
    <property type="evidence" value="ECO:0007669"/>
    <property type="project" value="TreeGrafter"/>
</dbReference>
<dbReference type="PANTHER" id="PTHR12537">
    <property type="entry name" value="RNA BINDING PROTEIN PUMILIO-RELATED"/>
    <property type="match status" value="1"/>
</dbReference>